<gene>
    <name evidence="1" type="ORF">B1207_03875</name>
</gene>
<dbReference type="Pfam" id="PF09907">
    <property type="entry name" value="HigB_toxin"/>
    <property type="match status" value="1"/>
</dbReference>
<dbReference type="Proteomes" id="UP000249458">
    <property type="component" value="Unassembled WGS sequence"/>
</dbReference>
<protein>
    <recommendedName>
        <fullName evidence="3">mRNA interferase HigB</fullName>
    </recommendedName>
</protein>
<dbReference type="EMBL" id="MVJN01000003">
    <property type="protein sequence ID" value="RAP37323.1"/>
    <property type="molecule type" value="Genomic_DNA"/>
</dbReference>
<sequence>MRVISKKKLRDFYMQNTQSEIPLIEWYYKMKSCNAKNIYELKALFNSVDPVHGYTVFNIGGNNYRLITAIHYNSERCYIRACWTHAEYSKKFNQDKLKRGEL</sequence>
<name>A0A364LKR4_9GAMM</name>
<dbReference type="GO" id="GO:0004519">
    <property type="term" value="F:endonuclease activity"/>
    <property type="evidence" value="ECO:0007669"/>
    <property type="project" value="InterPro"/>
</dbReference>
<dbReference type="GO" id="GO:0110001">
    <property type="term" value="C:toxin-antitoxin complex"/>
    <property type="evidence" value="ECO:0007669"/>
    <property type="project" value="InterPro"/>
</dbReference>
<evidence type="ECO:0008006" key="3">
    <source>
        <dbReference type="Google" id="ProtNLM"/>
    </source>
</evidence>
<evidence type="ECO:0000313" key="1">
    <source>
        <dbReference type="EMBL" id="RAP37323.1"/>
    </source>
</evidence>
<accession>A0A364LKR4</accession>
<reference evidence="1 2" key="1">
    <citation type="submission" date="2017-02" db="EMBL/GenBank/DDBJ databases">
        <title>Legionella quilivanii strain from human: case report and whole genome sequencing analysis.</title>
        <authorList>
            <person name="Lalancette C."/>
            <person name="Leduc J.-M."/>
            <person name="Levesque S."/>
            <person name="Fournier E."/>
            <person name="Saoud J."/>
            <person name="Faucher S.P."/>
            <person name="Bernard K."/>
            <person name="Martineau C."/>
            <person name="Longtin J."/>
        </authorList>
    </citation>
    <scope>NUCLEOTIDE SEQUENCE [LARGE SCALE GENOMIC DNA]</scope>
    <source>
        <strain evidence="1 2">ID143958</strain>
    </source>
</reference>
<organism evidence="1 2">
    <name type="scientific">Legionella quinlivanii</name>
    <dbReference type="NCBI Taxonomy" id="45073"/>
    <lineage>
        <taxon>Bacteria</taxon>
        <taxon>Pseudomonadati</taxon>
        <taxon>Pseudomonadota</taxon>
        <taxon>Gammaproteobacteria</taxon>
        <taxon>Legionellales</taxon>
        <taxon>Legionellaceae</taxon>
        <taxon>Legionella</taxon>
    </lineage>
</organism>
<evidence type="ECO:0000313" key="2">
    <source>
        <dbReference type="Proteomes" id="UP000249458"/>
    </source>
</evidence>
<proteinExistence type="predicted"/>
<comment type="caution">
    <text evidence="1">The sequence shown here is derived from an EMBL/GenBank/DDBJ whole genome shotgun (WGS) entry which is preliminary data.</text>
</comment>
<dbReference type="InterPro" id="IPR018669">
    <property type="entry name" value="Toxin_HigB"/>
</dbReference>
<dbReference type="GO" id="GO:0003723">
    <property type="term" value="F:RNA binding"/>
    <property type="evidence" value="ECO:0007669"/>
    <property type="project" value="InterPro"/>
</dbReference>
<dbReference type="AlphaFoldDB" id="A0A364LKR4"/>